<gene>
    <name evidence="14" type="primary">aorO_0</name>
    <name evidence="14" type="ORF">LOCC1_G003822</name>
</gene>
<dbReference type="OrthoDB" id="409122at2759"/>
<keyword evidence="7 11" id="KW-0378">Hydrolase</keyword>
<dbReference type="CDD" id="cd11377">
    <property type="entry name" value="Pro-peptidase_S53"/>
    <property type="match status" value="1"/>
</dbReference>
<keyword evidence="15" id="KW-1185">Reference proteome</keyword>
<evidence type="ECO:0000256" key="12">
    <source>
        <dbReference type="SAM" id="SignalP"/>
    </source>
</evidence>
<evidence type="ECO:0000256" key="10">
    <source>
        <dbReference type="ARBA" id="ARBA00023145"/>
    </source>
</evidence>
<dbReference type="Pfam" id="PF09286">
    <property type="entry name" value="Pro-kuma_activ"/>
    <property type="match status" value="1"/>
</dbReference>
<accession>A0A8H8S485</accession>
<dbReference type="AlphaFoldDB" id="A0A8H8S485"/>
<keyword evidence="5 11" id="KW-0645">Protease</keyword>
<comment type="caution">
    <text evidence="14">The sequence shown here is derived from an EMBL/GenBank/DDBJ whole genome shotgun (WGS) entry which is preliminary data.</text>
</comment>
<dbReference type="InterPro" id="IPR015366">
    <property type="entry name" value="S53_propep"/>
</dbReference>
<comment type="subcellular location">
    <subcellularLocation>
        <location evidence="3">Secreted</location>
        <location evidence="3">Extracellular space</location>
    </subcellularLocation>
</comment>
<dbReference type="PANTHER" id="PTHR14218:SF19">
    <property type="entry name" value="SERINE PROTEASE AORO, PUTATIVE (AFU_ORTHOLOGUE AFUA_6G10250)-RELATED"/>
    <property type="match status" value="1"/>
</dbReference>
<sequence>MANMRFCLLAVVVLLGWVEALAVPAHVEVHERRHTLSPRWTKRDRVESHKVLQMRVGLAQSNLDDGYDLLMDVSNPASKNFGKHWSPERVIDAFRPSKQTEDEVKEWLVKSGIPAKRITHSDNKGWFAFHATTEEAEKLLHTTYHEYEDSVTGGVMPACEEYHIPKDIRKHIDYVTPGIKLLAPVESHASKKRDAALASEGLAKRNLHGVLSVDNALHTDPNDLDTCDVAITPACIAALYKIPPSTSCHPNNSLGIFESELQFYTQQDLDLFFHNYTQYIPQGTHPVPANIDGGQQSTEDPYEAGGEANLDIQLAYPIVYPQTITLYQVDDFIVQANQNDTYTFGFNTFLDALDGAPDLILTMPQSYCSFSAYNETGNDATLDQEYPDPNTGGWAGNLMCGTYKPTNVISLSYGGQESDLPITYQKRQCLEYMKLGLQGVSFLFASGDSGVSKFELTRVDYPSSAGGIDGPTGCLGPNLNIFNPTWPCTCPYVTAVGATKVYPGSKVTDEHPESAVFDPAGYPYSVNYSSGGGFSNIYPIPEYQASAVKTFFDKHNPPYPSYSALSPDLNITGALPDIGALAGTSGGIYNRIGRGIPDISANGDNIANYNGGNFSLSGGTSASTPIFSAIVTRINEERLKVGKGPIGFLNPSLYANPGMLNDIINGTNPGCGTVGFSAVEGWDPVTGLGTPNFPKMKEYYLGLP</sequence>
<dbReference type="PANTHER" id="PTHR14218">
    <property type="entry name" value="PROTEASE S8 TRIPEPTIDYL PEPTIDASE I CLN2"/>
    <property type="match status" value="1"/>
</dbReference>
<feature type="binding site" evidence="11">
    <location>
        <position position="662"/>
    </location>
    <ligand>
        <name>Ca(2+)</name>
        <dbReference type="ChEBI" id="CHEBI:29108"/>
    </ligand>
</feature>
<dbReference type="GO" id="GO:0008240">
    <property type="term" value="F:tripeptidyl-peptidase activity"/>
    <property type="evidence" value="ECO:0007669"/>
    <property type="project" value="UniProtKB-EC"/>
</dbReference>
<evidence type="ECO:0000256" key="1">
    <source>
        <dbReference type="ARBA" id="ARBA00001910"/>
    </source>
</evidence>
<dbReference type="Pfam" id="PF00082">
    <property type="entry name" value="Peptidase_S8"/>
    <property type="match status" value="1"/>
</dbReference>
<dbReference type="InterPro" id="IPR000209">
    <property type="entry name" value="Peptidase_S8/S53_dom"/>
</dbReference>
<dbReference type="GO" id="GO:0046872">
    <property type="term" value="F:metal ion binding"/>
    <property type="evidence" value="ECO:0007669"/>
    <property type="project" value="UniProtKB-UniRule"/>
</dbReference>
<comment type="cofactor">
    <cofactor evidence="11">
        <name>Ca(2+)</name>
        <dbReference type="ChEBI" id="CHEBI:29108"/>
    </cofactor>
    <text evidence="11">Binds 1 Ca(2+) ion per subunit.</text>
</comment>
<evidence type="ECO:0000256" key="9">
    <source>
        <dbReference type="ARBA" id="ARBA00022837"/>
    </source>
</evidence>
<keyword evidence="9 11" id="KW-0106">Calcium</keyword>
<feature type="active site" description="Charge relay system" evidence="11">
    <location>
        <position position="311"/>
    </location>
</feature>
<dbReference type="CDD" id="cd04056">
    <property type="entry name" value="Peptidases_S53"/>
    <property type="match status" value="1"/>
</dbReference>
<dbReference type="GO" id="GO:0004252">
    <property type="term" value="F:serine-type endopeptidase activity"/>
    <property type="evidence" value="ECO:0007669"/>
    <property type="project" value="UniProtKB-UniRule"/>
</dbReference>
<dbReference type="EC" id="3.4.14.10" evidence="4"/>
<evidence type="ECO:0000313" key="14">
    <source>
        <dbReference type="EMBL" id="TVY47769.1"/>
    </source>
</evidence>
<evidence type="ECO:0000259" key="13">
    <source>
        <dbReference type="PROSITE" id="PS51695"/>
    </source>
</evidence>
<keyword evidence="12" id="KW-0732">Signal</keyword>
<evidence type="ECO:0000256" key="6">
    <source>
        <dbReference type="ARBA" id="ARBA00022723"/>
    </source>
</evidence>
<dbReference type="GO" id="GO:0005576">
    <property type="term" value="C:extracellular region"/>
    <property type="evidence" value="ECO:0007669"/>
    <property type="project" value="UniProtKB-SubCell"/>
</dbReference>
<evidence type="ECO:0000256" key="11">
    <source>
        <dbReference type="PROSITE-ProRule" id="PRU01032"/>
    </source>
</evidence>
<dbReference type="SMART" id="SM00944">
    <property type="entry name" value="Pro-kuma_activ"/>
    <property type="match status" value="1"/>
</dbReference>
<organism evidence="14 15">
    <name type="scientific">Lachnellula occidentalis</name>
    <dbReference type="NCBI Taxonomy" id="215460"/>
    <lineage>
        <taxon>Eukaryota</taxon>
        <taxon>Fungi</taxon>
        <taxon>Dikarya</taxon>
        <taxon>Ascomycota</taxon>
        <taxon>Pezizomycotina</taxon>
        <taxon>Leotiomycetes</taxon>
        <taxon>Helotiales</taxon>
        <taxon>Lachnaceae</taxon>
        <taxon>Lachnellula</taxon>
    </lineage>
</organism>
<evidence type="ECO:0000256" key="7">
    <source>
        <dbReference type="ARBA" id="ARBA00022801"/>
    </source>
</evidence>
<dbReference type="GO" id="GO:0006508">
    <property type="term" value="P:proteolysis"/>
    <property type="evidence" value="ECO:0007669"/>
    <property type="project" value="UniProtKB-KW"/>
</dbReference>
<dbReference type="Gene3D" id="3.40.50.200">
    <property type="entry name" value="Peptidase S8/S53 domain"/>
    <property type="match status" value="1"/>
</dbReference>
<dbReference type="InterPro" id="IPR030400">
    <property type="entry name" value="Sedolisin_dom"/>
</dbReference>
<dbReference type="Proteomes" id="UP000443090">
    <property type="component" value="Unassembled WGS sequence"/>
</dbReference>
<feature type="chain" id="PRO_5034525570" description="tripeptidyl-peptidase II" evidence="12">
    <location>
        <begin position="23"/>
        <end position="704"/>
    </location>
</feature>
<feature type="signal peptide" evidence="12">
    <location>
        <begin position="1"/>
        <end position="22"/>
    </location>
</feature>
<dbReference type="InterPro" id="IPR050819">
    <property type="entry name" value="Tripeptidyl-peptidase_I"/>
</dbReference>
<feature type="active site" description="Charge relay system" evidence="11">
    <location>
        <position position="307"/>
    </location>
</feature>
<keyword evidence="8 11" id="KW-0720">Serine protease</keyword>
<feature type="domain" description="Peptidase S53" evidence="13">
    <location>
        <begin position="230"/>
        <end position="703"/>
    </location>
</feature>
<feature type="binding site" evidence="11">
    <location>
        <position position="663"/>
    </location>
    <ligand>
        <name>Ca(2+)</name>
        <dbReference type="ChEBI" id="CHEBI:29108"/>
    </ligand>
</feature>
<comment type="function">
    <text evidence="2">Secreted tripeptidyl-peptidase which degrades proteins at acidic pHs and is involved in virulence.</text>
</comment>
<evidence type="ECO:0000256" key="2">
    <source>
        <dbReference type="ARBA" id="ARBA00002451"/>
    </source>
</evidence>
<evidence type="ECO:0000256" key="8">
    <source>
        <dbReference type="ARBA" id="ARBA00022825"/>
    </source>
</evidence>
<feature type="binding site" evidence="11">
    <location>
        <position position="681"/>
    </location>
    <ligand>
        <name>Ca(2+)</name>
        <dbReference type="ChEBI" id="CHEBI:29108"/>
    </ligand>
</feature>
<evidence type="ECO:0000256" key="5">
    <source>
        <dbReference type="ARBA" id="ARBA00022670"/>
    </source>
</evidence>
<reference evidence="14 15" key="1">
    <citation type="submission" date="2018-05" db="EMBL/GenBank/DDBJ databases">
        <title>Genome sequencing and assembly of the regulated plant pathogen Lachnellula willkommii and related sister species for the development of diagnostic species identification markers.</title>
        <authorList>
            <person name="Giroux E."/>
            <person name="Bilodeau G."/>
        </authorList>
    </citation>
    <scope>NUCLEOTIDE SEQUENCE [LARGE SCALE GENOMIC DNA]</scope>
    <source>
        <strain evidence="14 15">CBS 160.35</strain>
    </source>
</reference>
<dbReference type="EMBL" id="QGMI01000075">
    <property type="protein sequence ID" value="TVY47769.1"/>
    <property type="molecule type" value="Genomic_DNA"/>
</dbReference>
<protein>
    <recommendedName>
        <fullName evidence="4">tripeptidyl-peptidase II</fullName>
        <ecNumber evidence="4">3.4.14.10</ecNumber>
    </recommendedName>
</protein>
<keyword evidence="10" id="KW-0865">Zymogen</keyword>
<evidence type="ECO:0000256" key="3">
    <source>
        <dbReference type="ARBA" id="ARBA00004239"/>
    </source>
</evidence>
<evidence type="ECO:0000313" key="15">
    <source>
        <dbReference type="Proteomes" id="UP000443090"/>
    </source>
</evidence>
<evidence type="ECO:0000256" key="4">
    <source>
        <dbReference type="ARBA" id="ARBA00012462"/>
    </source>
</evidence>
<feature type="binding site" evidence="11">
    <location>
        <position position="683"/>
    </location>
    <ligand>
        <name>Ca(2+)</name>
        <dbReference type="ChEBI" id="CHEBI:29108"/>
    </ligand>
</feature>
<dbReference type="PROSITE" id="PS51695">
    <property type="entry name" value="SEDOLISIN"/>
    <property type="match status" value="1"/>
</dbReference>
<comment type="catalytic activity">
    <reaction evidence="1">
        <text>Release of an N-terminal tripeptide from a polypeptide.</text>
        <dbReference type="EC" id="3.4.14.10"/>
    </reaction>
</comment>
<proteinExistence type="predicted"/>
<dbReference type="SUPFAM" id="SSF54897">
    <property type="entry name" value="Protease propeptides/inhibitors"/>
    <property type="match status" value="1"/>
</dbReference>
<feature type="active site" description="Charge relay system" evidence="11">
    <location>
        <position position="621"/>
    </location>
</feature>
<dbReference type="SUPFAM" id="SSF52743">
    <property type="entry name" value="Subtilisin-like"/>
    <property type="match status" value="1"/>
</dbReference>
<name>A0A8H8S485_9HELO</name>
<keyword evidence="6 11" id="KW-0479">Metal-binding</keyword>
<dbReference type="InterPro" id="IPR036852">
    <property type="entry name" value="Peptidase_S8/S53_dom_sf"/>
</dbReference>